<evidence type="ECO:0000259" key="2">
    <source>
        <dbReference type="PROSITE" id="PS50828"/>
    </source>
</evidence>
<protein>
    <submittedName>
        <fullName evidence="4">NEDD4 binding protein 2</fullName>
    </submittedName>
</protein>
<reference evidence="4" key="2">
    <citation type="submission" date="2025-08" db="UniProtKB">
        <authorList>
            <consortium name="Ensembl"/>
        </authorList>
    </citation>
    <scope>IDENTIFICATION</scope>
    <source>
        <strain evidence="4">Glennie</strain>
    </source>
</reference>
<reference evidence="4" key="3">
    <citation type="submission" date="2025-09" db="UniProtKB">
        <authorList>
            <consortium name="Ensembl"/>
        </authorList>
    </citation>
    <scope>IDENTIFICATION</scope>
    <source>
        <strain evidence="4">Glennie</strain>
    </source>
</reference>
<dbReference type="SUPFAM" id="SSF46934">
    <property type="entry name" value="UBA-like"/>
    <property type="match status" value="1"/>
</dbReference>
<feature type="region of interest" description="Disordered" evidence="1">
    <location>
        <begin position="164"/>
        <end position="192"/>
    </location>
</feature>
<feature type="region of interest" description="Disordered" evidence="1">
    <location>
        <begin position="806"/>
        <end position="899"/>
    </location>
</feature>
<organism evidence="4 5">
    <name type="scientific">Ornithorhynchus anatinus</name>
    <name type="common">Duckbill platypus</name>
    <dbReference type="NCBI Taxonomy" id="9258"/>
    <lineage>
        <taxon>Eukaryota</taxon>
        <taxon>Metazoa</taxon>
        <taxon>Chordata</taxon>
        <taxon>Craniata</taxon>
        <taxon>Vertebrata</taxon>
        <taxon>Euteleostomi</taxon>
        <taxon>Mammalia</taxon>
        <taxon>Monotremata</taxon>
        <taxon>Ornithorhynchidae</taxon>
        <taxon>Ornithorhynchus</taxon>
    </lineage>
</organism>
<gene>
    <name evidence="4" type="primary">N4BP2</name>
</gene>
<evidence type="ECO:0000259" key="3">
    <source>
        <dbReference type="PROSITE" id="PS51140"/>
    </source>
</evidence>
<dbReference type="InterPro" id="IPR056718">
    <property type="entry name" value="DUF7816"/>
</dbReference>
<feature type="compositionally biased region" description="Polar residues" evidence="1">
    <location>
        <begin position="19"/>
        <end position="38"/>
    </location>
</feature>
<dbReference type="Pfam" id="PF25125">
    <property type="entry name" value="DUF7817"/>
    <property type="match status" value="1"/>
</dbReference>
<dbReference type="Proteomes" id="UP000002279">
    <property type="component" value="Chromosome 18"/>
</dbReference>
<dbReference type="FunCoup" id="F7B4L5">
    <property type="interactions" value="1130"/>
</dbReference>
<dbReference type="InterPro" id="IPR002625">
    <property type="entry name" value="Smr_dom"/>
</dbReference>
<dbReference type="Bgee" id="ENSOANG00000010338">
    <property type="expression patterns" value="Expressed in ovary and 7 other cell types or tissues"/>
</dbReference>
<feature type="compositionally biased region" description="Polar residues" evidence="1">
    <location>
        <begin position="828"/>
        <end position="843"/>
    </location>
</feature>
<dbReference type="InterPro" id="IPR041801">
    <property type="entry name" value="N4BP2_CUE"/>
</dbReference>
<evidence type="ECO:0000313" key="5">
    <source>
        <dbReference type="Proteomes" id="UP000002279"/>
    </source>
</evidence>
<proteinExistence type="predicted"/>
<dbReference type="HOGENOM" id="CLU_002599_0_0_1"/>
<dbReference type="PROSITE" id="PS51140">
    <property type="entry name" value="CUE"/>
    <property type="match status" value="1"/>
</dbReference>
<feature type="region of interest" description="Disordered" evidence="1">
    <location>
        <begin position="1504"/>
        <end position="1525"/>
    </location>
</feature>
<dbReference type="SMART" id="SM01162">
    <property type="entry name" value="DUF1771"/>
    <property type="match status" value="1"/>
</dbReference>
<feature type="compositionally biased region" description="Basic and acidic residues" evidence="1">
    <location>
        <begin position="280"/>
        <end position="300"/>
    </location>
</feature>
<dbReference type="Pfam" id="PF25124">
    <property type="entry name" value="DUF7816"/>
    <property type="match status" value="1"/>
</dbReference>
<dbReference type="SUPFAM" id="SSF160443">
    <property type="entry name" value="SMR domain-like"/>
    <property type="match status" value="1"/>
</dbReference>
<feature type="compositionally biased region" description="Low complexity" evidence="1">
    <location>
        <begin position="179"/>
        <end position="190"/>
    </location>
</feature>
<dbReference type="STRING" id="9258.ENSOANP00000016401"/>
<dbReference type="InterPro" id="IPR009060">
    <property type="entry name" value="UBA-like_sf"/>
</dbReference>
<dbReference type="PANTHER" id="PTHR46535:SF1">
    <property type="entry name" value="NEDD4-BINDING PROTEIN 2"/>
    <property type="match status" value="1"/>
</dbReference>
<feature type="domain" description="Smr" evidence="2">
    <location>
        <begin position="1612"/>
        <end position="1691"/>
    </location>
</feature>
<dbReference type="Ensembl" id="ENSOANT00000016404.3">
    <property type="protein sequence ID" value="ENSOANP00000016401.2"/>
    <property type="gene ID" value="ENSOANG00000010338.3"/>
</dbReference>
<feature type="compositionally biased region" description="Basic and acidic residues" evidence="1">
    <location>
        <begin position="857"/>
        <end position="884"/>
    </location>
</feature>
<dbReference type="CTD" id="55728"/>
<dbReference type="GeneID" id="100081680"/>
<evidence type="ECO:0000256" key="1">
    <source>
        <dbReference type="SAM" id="MobiDB-lite"/>
    </source>
</evidence>
<feature type="compositionally biased region" description="Basic and acidic residues" evidence="1">
    <location>
        <begin position="654"/>
        <end position="676"/>
    </location>
</feature>
<dbReference type="PANTHER" id="PTHR46535">
    <property type="entry name" value="NEDD4-BINDING PROTEIN 2"/>
    <property type="match status" value="1"/>
</dbReference>
<feature type="region of interest" description="Disordered" evidence="1">
    <location>
        <begin position="280"/>
        <end position="306"/>
    </location>
</feature>
<evidence type="ECO:0000313" key="4">
    <source>
        <dbReference type="Ensembl" id="ENSOANP00000016401.2"/>
    </source>
</evidence>
<dbReference type="Pfam" id="PF25126">
    <property type="entry name" value="DUF7818"/>
    <property type="match status" value="1"/>
</dbReference>
<dbReference type="InParanoid" id="F7B4L5"/>
<feature type="region of interest" description="Disordered" evidence="1">
    <location>
        <begin position="1"/>
        <end position="38"/>
    </location>
</feature>
<accession>F7B4L5</accession>
<dbReference type="Gene3D" id="1.10.8.10">
    <property type="entry name" value="DNA helicase RuvA subunit, C-terminal domain"/>
    <property type="match status" value="1"/>
</dbReference>
<feature type="compositionally biased region" description="Polar residues" evidence="1">
    <location>
        <begin position="1079"/>
        <end position="1094"/>
    </location>
</feature>
<feature type="compositionally biased region" description="Low complexity" evidence="1">
    <location>
        <begin position="641"/>
        <end position="653"/>
    </location>
</feature>
<dbReference type="SUPFAM" id="SSF52540">
    <property type="entry name" value="P-loop containing nucleoside triphosphate hydrolases"/>
    <property type="match status" value="1"/>
</dbReference>
<dbReference type="KEGG" id="oaa:100081680"/>
<dbReference type="InterPro" id="IPR036063">
    <property type="entry name" value="Smr_dom_sf"/>
</dbReference>
<dbReference type="Pfam" id="PF13671">
    <property type="entry name" value="AAA_33"/>
    <property type="match status" value="1"/>
</dbReference>
<dbReference type="PROSITE" id="PS50828">
    <property type="entry name" value="SMR"/>
    <property type="match status" value="1"/>
</dbReference>
<dbReference type="RefSeq" id="XP_028938995.1">
    <property type="nucleotide sequence ID" value="XM_029083162.2"/>
</dbReference>
<dbReference type="OMA" id="MTCENKT"/>
<feature type="region of interest" description="Disordered" evidence="1">
    <location>
        <begin position="1071"/>
        <end position="1103"/>
    </location>
</feature>
<dbReference type="InterPro" id="IPR056720">
    <property type="entry name" value="DUF7818"/>
</dbReference>
<dbReference type="InterPro" id="IPR052772">
    <property type="entry name" value="Endo/PolyKinase_Domain-Protein"/>
</dbReference>
<dbReference type="GO" id="GO:0004519">
    <property type="term" value="F:endonuclease activity"/>
    <property type="evidence" value="ECO:0000318"/>
    <property type="project" value="GO_Central"/>
</dbReference>
<name>F7B4L5_ORNAN</name>
<feature type="domain" description="CUE" evidence="3">
    <location>
        <begin position="43"/>
        <end position="86"/>
    </location>
</feature>
<dbReference type="InterPro" id="IPR003892">
    <property type="entry name" value="CUE"/>
</dbReference>
<reference evidence="4 5" key="1">
    <citation type="journal article" date="2008" name="Nature">
        <title>Genome analysis of the platypus reveals unique signatures of evolution.</title>
        <authorList>
            <person name="Warren W.C."/>
            <person name="Hillier L.W."/>
            <person name="Marshall Graves J.A."/>
            <person name="Birney E."/>
            <person name="Ponting C.P."/>
            <person name="Grutzner F."/>
            <person name="Belov K."/>
            <person name="Miller W."/>
            <person name="Clarke L."/>
            <person name="Chinwalla A.T."/>
            <person name="Yang S.P."/>
            <person name="Heger A."/>
            <person name="Locke D.P."/>
            <person name="Miethke P."/>
            <person name="Waters P.D."/>
            <person name="Veyrunes F."/>
            <person name="Fulton L."/>
            <person name="Fulton B."/>
            <person name="Graves T."/>
            <person name="Wallis J."/>
            <person name="Puente X.S."/>
            <person name="Lopez-Otin C."/>
            <person name="Ordonez G.R."/>
            <person name="Eichler E.E."/>
            <person name="Chen L."/>
            <person name="Cheng Z."/>
            <person name="Deakin J.E."/>
            <person name="Alsop A."/>
            <person name="Thompson K."/>
            <person name="Kirby P."/>
            <person name="Papenfuss A.T."/>
            <person name="Wakefield M.J."/>
            <person name="Olender T."/>
            <person name="Lancet D."/>
            <person name="Huttley G.A."/>
            <person name="Smit A.F."/>
            <person name="Pask A."/>
            <person name="Temple-Smith P."/>
            <person name="Batzer M.A."/>
            <person name="Walker J.A."/>
            <person name="Konkel M.K."/>
            <person name="Harris R.S."/>
            <person name="Whittington C.M."/>
            <person name="Wong E.S."/>
            <person name="Gemmell N.J."/>
            <person name="Buschiazzo E."/>
            <person name="Vargas Jentzsch I.M."/>
            <person name="Merkel A."/>
            <person name="Schmitz J."/>
            <person name="Zemann A."/>
            <person name="Churakov G."/>
            <person name="Kriegs J.O."/>
            <person name="Brosius J."/>
            <person name="Murchison E.P."/>
            <person name="Sachidanandam R."/>
            <person name="Smith C."/>
            <person name="Hannon G.J."/>
            <person name="Tsend-Ayush E."/>
            <person name="McMillan D."/>
            <person name="Attenborough R."/>
            <person name="Rens W."/>
            <person name="Ferguson-Smith M."/>
            <person name="Lefevre C.M."/>
            <person name="Sharp J.A."/>
            <person name="Nicholas K.R."/>
            <person name="Ray D.A."/>
            <person name="Kube M."/>
            <person name="Reinhardt R."/>
            <person name="Pringle T.H."/>
            <person name="Taylor J."/>
            <person name="Jones R.C."/>
            <person name="Nixon B."/>
            <person name="Dacheux J.L."/>
            <person name="Niwa H."/>
            <person name="Sekita Y."/>
            <person name="Huang X."/>
            <person name="Stark A."/>
            <person name="Kheradpour P."/>
            <person name="Kellis M."/>
            <person name="Flicek P."/>
            <person name="Chen Y."/>
            <person name="Webber C."/>
            <person name="Hardison R."/>
            <person name="Nelson J."/>
            <person name="Hallsworth-Pepin K."/>
            <person name="Delehaunty K."/>
            <person name="Markovic C."/>
            <person name="Minx P."/>
            <person name="Feng Y."/>
            <person name="Kremitzki C."/>
            <person name="Mitreva M."/>
            <person name="Glasscock J."/>
            <person name="Wylie T."/>
            <person name="Wohldmann P."/>
            <person name="Thiru P."/>
            <person name="Nhan M.N."/>
            <person name="Pohl C.S."/>
            <person name="Smith S.M."/>
            <person name="Hou S."/>
            <person name="Nefedov M."/>
            <person name="de Jong P.J."/>
            <person name="Renfree M.B."/>
            <person name="Mardis E.R."/>
            <person name="Wilson R.K."/>
        </authorList>
    </citation>
    <scope>NUCLEOTIDE SEQUENCE [LARGE SCALE GENOMIC DNA]</scope>
    <source>
        <strain evidence="4 5">Glennie</strain>
    </source>
</reference>
<feature type="region of interest" description="Disordered" evidence="1">
    <location>
        <begin position="556"/>
        <end position="709"/>
    </location>
</feature>
<feature type="compositionally biased region" description="Polar residues" evidence="1">
    <location>
        <begin position="621"/>
        <end position="638"/>
    </location>
</feature>
<sequence length="1691" mass="187331">MPRKRKNLGGSPSRKPGSSEETSFGSNSEGLGSLLTTSPTDVDKEKLLSSMVEMFSDLDASVVYMVLSECDFKVESAMDCLLELSTGADGAETSSTHSGFDSIAASLAFGNQRSVAGEEAMGEEASEEEQAFPPDMRLTEDVDSLIEMAFEKWTRSQAAAEASLPLRHIGSPGGSSGLAEAAESTSSDSAPLPLQKMEADPGHVETSPCMPSHCKPAPSAGWGPKWLGGRPSPGYVTMGVNAEQARVSRTWEILDQQESRQRAGEQSTWVPKLFSAPKEFNRKSQRHSDGIQAQQRRECRFGSPRPPSLLSPAWNPMAPSFIPRFYTPVAASPRYWRPASDYRALGKGWAYSPPGIPSAWEQNTSLSKVWRNQDGNFYHVHEPTVSHTGRTETPFVGQTLVLLRGVPGSGKTFMARALLEDNPGGVILNTDEYFNKNGHFLYDVSRLREAHGWNQKRAKEAFEKRISPIIIDNTNLQAWEMKPYAAMAQKYNYHIIFREPDTWWKYKPKELERRNVHGVSQAKIIRMLARYERNVSISKVLNSSVPVGLECAQPIEHLDQNRSSSSKNPKDNDLVKENDLGSSLRHLELTEEKKFELQPTESPSLDTGQGFPKEEVEHETQSLQASGAETGVEQTSRQDVGDTSSSDSGSKEVSTGHKGEEEVKIDETQGSEDNKNDTAVIPSANGALTSCSEKIVDTNEPGTAESQYEMGWQKEAAEEKPELLNFVGDWPIEQTMSQRVKRRRRIEKSSSVLLDRESDPFKSNLEQDGGALTHAKISEPLGLFSECESKGNAEEGMSETLNIEEAINPPGSLAQRTHRSERKLETAIGTSGQEYSCDQSVPESSLPKVDELCADIAEIKEPEKSPPERSPDEITSEKEGHLNERSSPCHQGALPCSLPEAPDPPGTLLKVLETMQRSYPDEEASRCTQTEPQAFALLWKIENQKISISDSIKVLIGKSDGFKPKDCSMNVKSEACEVIPYRVMHDKSTHVEENELTSPDENDNLKTLCKLFGSFSFEALKDLYERCDKDITWTTSLLLDSETKLCEENEGESSQASIDNQQIEPLGTASEASLGQGEALQNSGPSLQDINQNIGIKPTDPQPVYHADDEIVRQEEGKDADVEKPKLLTSVLSGIAREQKATDEISSRFQIEFSSLDGPEQIVSVPSKITLKDPNTAEPASELLPVESDPSSQLAQVCSEDFDLAIGTLTKDIDFGECFFKKENESPLVNGMNLGLPEVYEQEATTVLINQGYSGLPTSLAEGGMAEEGIVYNCEGDRSEVVTPAQVTPKSLTIDCLELALPPELALQLSELFGPVGVDSGSLTVEDCVVHIDLNLAKLIHEKWKDSVMERQRQDEVSFPPLLPGTLLVGQSRRDDSDDKLVQSTSSKLTKSQVASEMLPYMDHWSTRIPKVSLREIMSEEIAYKEKQDMKRLLLLPDKNCAVRLKEKQLLELYPTINPNFLMDIFKDHNYSLEQTVQFLSCVLAADPVKTVVAQEAVHQNEINSSSSAVRTKEKKTRKSPEVEEEPSTALFQNLEYPAYDDYRAEAFLHQQKRVECLNKAREAFCMGMRNVATFYAQQGHLHEQKMKEANHLAAVEIFEKVNASLLPQNALDLHGLHVPEAIHHMSRILQQKTEEYRQGGGKPYLSVITGRGSHSLGRVARIKPAVIQYLTNHGFRFSEIQPGCLKVMLK</sequence>
<dbReference type="CDD" id="cd14365">
    <property type="entry name" value="CUE_N4BP2"/>
    <property type="match status" value="1"/>
</dbReference>
<dbReference type="Pfam" id="PF01713">
    <property type="entry name" value="Smr"/>
    <property type="match status" value="1"/>
</dbReference>
<dbReference type="Gene3D" id="3.40.50.300">
    <property type="entry name" value="P-loop containing nucleotide triphosphate hydrolases"/>
    <property type="match status" value="1"/>
</dbReference>
<feature type="compositionally biased region" description="Basic and acidic residues" evidence="1">
    <location>
        <begin position="568"/>
        <end position="596"/>
    </location>
</feature>
<keyword evidence="5" id="KW-1185">Reference proteome</keyword>
<dbReference type="OrthoDB" id="3231855at2759"/>
<dbReference type="eggNOG" id="KOG2401">
    <property type="taxonomic scope" value="Eukaryota"/>
</dbReference>
<dbReference type="InterPro" id="IPR027417">
    <property type="entry name" value="P-loop_NTPase"/>
</dbReference>
<dbReference type="Pfam" id="PF08590">
    <property type="entry name" value="DUF1771"/>
    <property type="match status" value="1"/>
</dbReference>
<dbReference type="InterPro" id="IPR056719">
    <property type="entry name" value="DUF7817"/>
</dbReference>
<dbReference type="SMART" id="SM00463">
    <property type="entry name" value="SMR"/>
    <property type="match status" value="1"/>
</dbReference>
<dbReference type="InterPro" id="IPR013899">
    <property type="entry name" value="DUF1771"/>
</dbReference>
<dbReference type="GeneTree" id="ENSGT00940000160604"/>
<dbReference type="GO" id="GO:0043130">
    <property type="term" value="F:ubiquitin binding"/>
    <property type="evidence" value="ECO:0007669"/>
    <property type="project" value="InterPro"/>
</dbReference>
<dbReference type="Gene3D" id="3.30.1370.110">
    <property type="match status" value="1"/>
</dbReference>